<evidence type="ECO:0000256" key="1">
    <source>
        <dbReference type="SAM" id="MobiDB-lite"/>
    </source>
</evidence>
<reference evidence="5 6" key="1">
    <citation type="submission" date="2020-06" db="EMBL/GenBank/DDBJ databases">
        <authorList>
            <person name="Li R."/>
            <person name="Bekaert M."/>
        </authorList>
    </citation>
    <scope>NUCLEOTIDE SEQUENCE [LARGE SCALE GENOMIC DNA]</scope>
    <source>
        <strain evidence="6">wild</strain>
    </source>
</reference>
<evidence type="ECO:0000259" key="3">
    <source>
        <dbReference type="PROSITE" id="PS50918"/>
    </source>
</evidence>
<feature type="domain" description="MIB/HERC2" evidence="4">
    <location>
        <begin position="652"/>
        <end position="724"/>
    </location>
</feature>
<dbReference type="SUPFAM" id="SSF117839">
    <property type="entry name" value="WWE domain"/>
    <property type="match status" value="1"/>
</dbReference>
<feature type="domain" description="WWE" evidence="3">
    <location>
        <begin position="750"/>
        <end position="828"/>
    </location>
</feature>
<evidence type="ECO:0000313" key="5">
    <source>
        <dbReference type="EMBL" id="CAC5419363.1"/>
    </source>
</evidence>
<dbReference type="InterPro" id="IPR037252">
    <property type="entry name" value="Mib_Herc2_sf"/>
</dbReference>
<feature type="compositionally biased region" description="Basic and acidic residues" evidence="1">
    <location>
        <begin position="252"/>
        <end position="266"/>
    </location>
</feature>
<dbReference type="GO" id="GO:0016567">
    <property type="term" value="P:protein ubiquitination"/>
    <property type="evidence" value="ECO:0007669"/>
    <property type="project" value="InterPro"/>
</dbReference>
<sequence length="840" mass="95683">MLHTVQKTIQDLQQTQSQITHKMNHAPAVTNDISRLEGIENRLMKVYETKRRNSAKLQLILESVGKLTQKLQIVSTSIADFRTKENSKTLRLIESNSLECDKFSMQIEEDSADIPTIEKSSEQSDDEYQYKERQEHHPKSKDSVYFHERPNVNVQQPPNRSETATSSKSSSPDALKAKVTLVKSKTAEQIVDKKIEKRKSKYGFRLCTTNDNLDNRTFFRKKKRCYQGELLSPKIDNQIEEEPKPNIAPAGVDRRSSREAGKETARKQRGIMTMAQMTERDYDSKQNVHSLLEWAHIATQSQMEVAMKMMLNVGKISTNGHDYMMLLDTSESMQGEKFDLMIKTATNYIDGLHRDGLRYNFRDNVGLACFGAETKLILPPLADYDDIKKEIGKLKAGGPSPLTAGLLMAISGLTHCGTTNIVHHDFKPFIILITDGMPTRVEALNEEDGCVSSALAVSSLLTNLDRDKELHKVVMDIAGRGIRIFCVPIGSANTDILSRIVTKTCGKMVPAEQIYRICKNTQTLYHASEIANQLETATDIDRNSVKTVVRSATLQDFDDFDDVTDNVMHLLDPLTQYSGYFKQTKWTAVQLGTRVRRGPNWHWKNQDSNMAGTVIGEDEDGMLWVEWDSGHKNCYRYDENIKVFDIKPVNEPRRLIDEMIGVGCKVKRGKDWKHGEQDGGRGSRGTVLRVETDGKIVVYWDRGRLGIYKFASENLFEVEVCEHGRSLSSPDIIEDEENTRQDMMPDLPLILPSHSSKTKPVTSVWQYQNSNEQWESYDEETNVKIERAYNRKPNGKCIVDIDKTVHVVLFSKMVQENQTDKSIVPVQRIDRTRDIQEEKQ</sequence>
<dbReference type="PROSITE" id="PS51416">
    <property type="entry name" value="MIB_HERC2"/>
    <property type="match status" value="2"/>
</dbReference>
<keyword evidence="6" id="KW-1185">Reference proteome</keyword>
<dbReference type="PROSITE" id="PS50918">
    <property type="entry name" value="WWE"/>
    <property type="match status" value="1"/>
</dbReference>
<dbReference type="SUPFAM" id="SSF159034">
    <property type="entry name" value="Mib/herc2 domain-like"/>
    <property type="match status" value="2"/>
</dbReference>
<name>A0A6J8EHD0_MYTCO</name>
<dbReference type="SMART" id="SM00327">
    <property type="entry name" value="VWA"/>
    <property type="match status" value="1"/>
</dbReference>
<dbReference type="Pfam" id="PF06701">
    <property type="entry name" value="MIB_HERC2"/>
    <property type="match status" value="2"/>
</dbReference>
<gene>
    <name evidence="5" type="ORF">MCOR_51713</name>
</gene>
<dbReference type="InterPro" id="IPR002035">
    <property type="entry name" value="VWF_A"/>
</dbReference>
<dbReference type="Gene3D" id="3.40.50.410">
    <property type="entry name" value="von Willebrand factor, type A domain"/>
    <property type="match status" value="1"/>
</dbReference>
<evidence type="ECO:0008006" key="7">
    <source>
        <dbReference type="Google" id="ProtNLM"/>
    </source>
</evidence>
<dbReference type="EMBL" id="CACVKT020009028">
    <property type="protein sequence ID" value="CAC5419363.1"/>
    <property type="molecule type" value="Genomic_DNA"/>
</dbReference>
<feature type="compositionally biased region" description="Polar residues" evidence="1">
    <location>
        <begin position="152"/>
        <end position="165"/>
    </location>
</feature>
<dbReference type="AlphaFoldDB" id="A0A6J8EHD0"/>
<accession>A0A6J8EHD0</accession>
<dbReference type="SUPFAM" id="SSF53300">
    <property type="entry name" value="vWA-like"/>
    <property type="match status" value="1"/>
</dbReference>
<dbReference type="Proteomes" id="UP000507470">
    <property type="component" value="Unassembled WGS sequence"/>
</dbReference>
<evidence type="ECO:0000259" key="4">
    <source>
        <dbReference type="PROSITE" id="PS51416"/>
    </source>
</evidence>
<dbReference type="InterPro" id="IPR004170">
    <property type="entry name" value="WWE_dom"/>
</dbReference>
<evidence type="ECO:0000313" key="6">
    <source>
        <dbReference type="Proteomes" id="UP000507470"/>
    </source>
</evidence>
<dbReference type="Pfam" id="PF02825">
    <property type="entry name" value="WWE"/>
    <property type="match status" value="1"/>
</dbReference>
<dbReference type="PROSITE" id="PS50234">
    <property type="entry name" value="VWFA"/>
    <property type="match status" value="1"/>
</dbReference>
<feature type="compositionally biased region" description="Basic and acidic residues" evidence="1">
    <location>
        <begin position="128"/>
        <end position="150"/>
    </location>
</feature>
<dbReference type="InterPro" id="IPR036465">
    <property type="entry name" value="vWFA_dom_sf"/>
</dbReference>
<proteinExistence type="predicted"/>
<dbReference type="OrthoDB" id="6085439at2759"/>
<feature type="region of interest" description="Disordered" evidence="1">
    <location>
        <begin position="109"/>
        <end position="176"/>
    </location>
</feature>
<evidence type="ECO:0000259" key="2">
    <source>
        <dbReference type="PROSITE" id="PS50234"/>
    </source>
</evidence>
<dbReference type="GO" id="GO:0046872">
    <property type="term" value="F:metal ion binding"/>
    <property type="evidence" value="ECO:0007669"/>
    <property type="project" value="InterPro"/>
</dbReference>
<dbReference type="CDD" id="cd00198">
    <property type="entry name" value="vWFA"/>
    <property type="match status" value="1"/>
</dbReference>
<dbReference type="Pfam" id="PF13519">
    <property type="entry name" value="VWA_2"/>
    <property type="match status" value="1"/>
</dbReference>
<feature type="region of interest" description="Disordered" evidence="1">
    <location>
        <begin position="241"/>
        <end position="267"/>
    </location>
</feature>
<feature type="domain" description="MIB/HERC2" evidence="4">
    <location>
        <begin position="581"/>
        <end position="652"/>
    </location>
</feature>
<dbReference type="GO" id="GO:0004842">
    <property type="term" value="F:ubiquitin-protein transferase activity"/>
    <property type="evidence" value="ECO:0007669"/>
    <property type="project" value="InterPro"/>
</dbReference>
<dbReference type="InterPro" id="IPR037197">
    <property type="entry name" value="WWE_dom_sf"/>
</dbReference>
<feature type="domain" description="VWFA" evidence="2">
    <location>
        <begin position="322"/>
        <end position="534"/>
    </location>
</feature>
<dbReference type="Gene3D" id="3.30.720.50">
    <property type="match status" value="1"/>
</dbReference>
<organism evidence="5 6">
    <name type="scientific">Mytilus coruscus</name>
    <name type="common">Sea mussel</name>
    <dbReference type="NCBI Taxonomy" id="42192"/>
    <lineage>
        <taxon>Eukaryota</taxon>
        <taxon>Metazoa</taxon>
        <taxon>Spiralia</taxon>
        <taxon>Lophotrochozoa</taxon>
        <taxon>Mollusca</taxon>
        <taxon>Bivalvia</taxon>
        <taxon>Autobranchia</taxon>
        <taxon>Pteriomorphia</taxon>
        <taxon>Mytilida</taxon>
        <taxon>Mytiloidea</taxon>
        <taxon>Mytilidae</taxon>
        <taxon>Mytilinae</taxon>
        <taxon>Mytilus</taxon>
    </lineage>
</organism>
<protein>
    <recommendedName>
        <fullName evidence="7">MIB</fullName>
    </recommendedName>
</protein>
<dbReference type="InterPro" id="IPR010606">
    <property type="entry name" value="Mib_Herc2"/>
</dbReference>
<dbReference type="Gene3D" id="2.30.30.40">
    <property type="entry name" value="SH3 Domains"/>
    <property type="match status" value="2"/>
</dbReference>